<dbReference type="Proteomes" id="UP001041814">
    <property type="component" value="Unassembled WGS sequence"/>
</dbReference>
<dbReference type="RefSeq" id="WP_200378628.1">
    <property type="nucleotide sequence ID" value="NZ_NRRU01000034.1"/>
</dbReference>
<accession>A0ABS1DUQ1</accession>
<evidence type="ECO:0000313" key="3">
    <source>
        <dbReference type="Proteomes" id="UP001041814"/>
    </source>
</evidence>
<evidence type="ECO:0000259" key="1">
    <source>
        <dbReference type="Pfam" id="PF01850"/>
    </source>
</evidence>
<name>A0ABS1DUQ1_RUBGE</name>
<proteinExistence type="predicted"/>
<dbReference type="SUPFAM" id="SSF88723">
    <property type="entry name" value="PIN domain-like"/>
    <property type="match status" value="1"/>
</dbReference>
<sequence length="155" mass="17063">MTVADHQPLERRSSVLVDSCVFIDAFDPCSPNHSDSLALLETLATRGVLVTMPAHGWFEVQCTLQRLRNEGKFVGPKIDEKQQCPLKLIHIDEKFIAKYAMADIPYIKAGDHIFLAVAKVNNVSLITSDGNMIKIAKAAGVSVFTPAEALLETRK</sequence>
<gene>
    <name evidence="2" type="ORF">CKO43_10670</name>
</gene>
<comment type="caution">
    <text evidence="2">The sequence shown here is derived from an EMBL/GenBank/DDBJ whole genome shotgun (WGS) entry which is preliminary data.</text>
</comment>
<feature type="domain" description="PIN" evidence="1">
    <location>
        <begin position="15"/>
        <end position="137"/>
    </location>
</feature>
<dbReference type="Pfam" id="PF01850">
    <property type="entry name" value="PIN"/>
    <property type="match status" value="1"/>
</dbReference>
<dbReference type="Gene3D" id="3.40.50.1010">
    <property type="entry name" value="5'-nuclease"/>
    <property type="match status" value="1"/>
</dbReference>
<keyword evidence="3" id="KW-1185">Reference proteome</keyword>
<organism evidence="2 3">
    <name type="scientific">Rubrivivax gelatinosus</name>
    <name type="common">Rhodocyclus gelatinosus</name>
    <name type="synonym">Rhodopseudomonas gelatinosa</name>
    <dbReference type="NCBI Taxonomy" id="28068"/>
    <lineage>
        <taxon>Bacteria</taxon>
        <taxon>Pseudomonadati</taxon>
        <taxon>Pseudomonadota</taxon>
        <taxon>Betaproteobacteria</taxon>
        <taxon>Burkholderiales</taxon>
        <taxon>Sphaerotilaceae</taxon>
        <taxon>Rubrivivax</taxon>
    </lineage>
</organism>
<dbReference type="InterPro" id="IPR029060">
    <property type="entry name" value="PIN-like_dom_sf"/>
</dbReference>
<protein>
    <recommendedName>
        <fullName evidence="1">PIN domain-containing protein</fullName>
    </recommendedName>
</protein>
<dbReference type="InterPro" id="IPR002716">
    <property type="entry name" value="PIN_dom"/>
</dbReference>
<reference evidence="2" key="1">
    <citation type="submission" date="2017-08" db="EMBL/GenBank/DDBJ databases">
        <authorList>
            <person name="Imhoff J.F."/>
            <person name="Rahn T."/>
            <person name="Kuenzel S."/>
            <person name="Neulinger S.C."/>
        </authorList>
    </citation>
    <scope>NUCLEOTIDE SEQUENCE</scope>
    <source>
        <strain evidence="2">IM 151</strain>
    </source>
</reference>
<reference evidence="2" key="2">
    <citation type="journal article" date="2020" name="Microorganisms">
        <title>Osmotic Adaptation and Compatible Solute Biosynthesis of Phototrophic Bacteria as Revealed from Genome Analyses.</title>
        <authorList>
            <person name="Imhoff J.F."/>
            <person name="Rahn T."/>
            <person name="Kunzel S."/>
            <person name="Keller A."/>
            <person name="Neulinger S.C."/>
        </authorList>
    </citation>
    <scope>NUCLEOTIDE SEQUENCE</scope>
    <source>
        <strain evidence="2">IM 151</strain>
    </source>
</reference>
<dbReference type="EMBL" id="NRRU01000034">
    <property type="protein sequence ID" value="MBK1713243.1"/>
    <property type="molecule type" value="Genomic_DNA"/>
</dbReference>
<evidence type="ECO:0000313" key="2">
    <source>
        <dbReference type="EMBL" id="MBK1713243.1"/>
    </source>
</evidence>